<evidence type="ECO:0000256" key="7">
    <source>
        <dbReference type="SAM" id="Phobius"/>
    </source>
</evidence>
<proteinExistence type="inferred from homology"/>
<evidence type="ECO:0000256" key="1">
    <source>
        <dbReference type="ARBA" id="ARBA00004651"/>
    </source>
</evidence>
<accession>A0ABM8YV72</accession>
<evidence type="ECO:0000256" key="2">
    <source>
        <dbReference type="ARBA" id="ARBA00006679"/>
    </source>
</evidence>
<dbReference type="PANTHER" id="PTHR33452">
    <property type="entry name" value="OXIDOREDUCTASE CATD-RELATED"/>
    <property type="match status" value="1"/>
</dbReference>
<comment type="similarity">
    <text evidence="2">Belongs to the DoxX family.</text>
</comment>
<gene>
    <name evidence="8" type="ORF">NTG6680_0093</name>
</gene>
<evidence type="ECO:0000256" key="4">
    <source>
        <dbReference type="ARBA" id="ARBA00022692"/>
    </source>
</evidence>
<feature type="transmembrane region" description="Helical" evidence="7">
    <location>
        <begin position="6"/>
        <end position="26"/>
    </location>
</feature>
<comment type="subcellular location">
    <subcellularLocation>
        <location evidence="1">Cell membrane</location>
        <topology evidence="1">Multi-pass membrane protein</topology>
    </subcellularLocation>
</comment>
<dbReference type="PANTHER" id="PTHR33452:SF1">
    <property type="entry name" value="INNER MEMBRANE PROTEIN YPHA-RELATED"/>
    <property type="match status" value="1"/>
</dbReference>
<name>A0ABM8YV72_9PROT</name>
<feature type="transmembrane region" description="Helical" evidence="7">
    <location>
        <begin position="106"/>
        <end position="125"/>
    </location>
</feature>
<sequence length="136" mass="14624">MNALNSFGPLVGRILMAFIFVMSGFGKITGFEGTVGYIASKGLPMPELLAIGAIFVELGGGIMLIIGWNARWAAAAIFVFTAMAALFFHNFWAVPPNEAQNQMINFMKNISMMGGLLYVVVHGSGPFSLSRNTTRA</sequence>
<feature type="transmembrane region" description="Helical" evidence="7">
    <location>
        <begin position="47"/>
        <end position="66"/>
    </location>
</feature>
<keyword evidence="3" id="KW-1003">Cell membrane</keyword>
<dbReference type="Pfam" id="PF07681">
    <property type="entry name" value="DoxX"/>
    <property type="match status" value="1"/>
</dbReference>
<reference evidence="8 9" key="1">
    <citation type="submission" date="2021-10" db="EMBL/GenBank/DDBJ databases">
        <authorList>
            <person name="Koch H."/>
        </authorList>
    </citation>
    <scope>NUCLEOTIDE SEQUENCE [LARGE SCALE GENOMIC DNA]</scope>
    <source>
        <strain evidence="8">6680</strain>
    </source>
</reference>
<dbReference type="EMBL" id="OU912926">
    <property type="protein sequence ID" value="CAG9931346.1"/>
    <property type="molecule type" value="Genomic_DNA"/>
</dbReference>
<evidence type="ECO:0000256" key="6">
    <source>
        <dbReference type="ARBA" id="ARBA00023136"/>
    </source>
</evidence>
<evidence type="ECO:0000313" key="8">
    <source>
        <dbReference type="EMBL" id="CAG9931346.1"/>
    </source>
</evidence>
<evidence type="ECO:0000256" key="5">
    <source>
        <dbReference type="ARBA" id="ARBA00022989"/>
    </source>
</evidence>
<keyword evidence="4 7" id="KW-0812">Transmembrane</keyword>
<dbReference type="Proteomes" id="UP000839052">
    <property type="component" value="Chromosome"/>
</dbReference>
<evidence type="ECO:0000313" key="9">
    <source>
        <dbReference type="Proteomes" id="UP000839052"/>
    </source>
</evidence>
<keyword evidence="9" id="KW-1185">Reference proteome</keyword>
<dbReference type="InterPro" id="IPR032808">
    <property type="entry name" value="DoxX"/>
</dbReference>
<keyword evidence="5 7" id="KW-1133">Transmembrane helix</keyword>
<organism evidence="8 9">
    <name type="scientific">Candidatus Nitrotoga arctica</name>
    <dbReference type="NCBI Taxonomy" id="453162"/>
    <lineage>
        <taxon>Bacteria</taxon>
        <taxon>Pseudomonadati</taxon>
        <taxon>Pseudomonadota</taxon>
        <taxon>Betaproteobacteria</taxon>
        <taxon>Nitrosomonadales</taxon>
        <taxon>Gallionellaceae</taxon>
        <taxon>Candidatus Nitrotoga</taxon>
    </lineage>
</organism>
<dbReference type="RefSeq" id="WP_239795453.1">
    <property type="nucleotide sequence ID" value="NZ_OU912926.1"/>
</dbReference>
<evidence type="ECO:0000256" key="3">
    <source>
        <dbReference type="ARBA" id="ARBA00022475"/>
    </source>
</evidence>
<protein>
    <submittedName>
        <fullName evidence="8">Inner membrane protein YphA</fullName>
    </submittedName>
</protein>
<dbReference type="InterPro" id="IPR051907">
    <property type="entry name" value="DoxX-like_oxidoreductase"/>
</dbReference>
<keyword evidence="6 7" id="KW-0472">Membrane</keyword>
<feature type="transmembrane region" description="Helical" evidence="7">
    <location>
        <begin position="72"/>
        <end position="94"/>
    </location>
</feature>